<keyword evidence="3" id="KW-1003">Cell membrane</keyword>
<dbReference type="Proteomes" id="UP001484239">
    <property type="component" value="Unassembled WGS sequence"/>
</dbReference>
<dbReference type="InterPro" id="IPR036737">
    <property type="entry name" value="OmpA-like_sf"/>
</dbReference>
<dbReference type="InterPro" id="IPR006665">
    <property type="entry name" value="OmpA-like"/>
</dbReference>
<evidence type="ECO:0000256" key="5">
    <source>
        <dbReference type="ARBA" id="ARBA00022989"/>
    </source>
</evidence>
<keyword evidence="10" id="KW-0966">Cell projection</keyword>
<evidence type="ECO:0000256" key="1">
    <source>
        <dbReference type="ARBA" id="ARBA00004162"/>
    </source>
</evidence>
<accession>A0ABU9ECR5</accession>
<keyword evidence="10" id="KW-0282">Flagellum</keyword>
<organism evidence="10 11">
    <name type="scientific">Gaopeijia maritima</name>
    <dbReference type="NCBI Taxonomy" id="3119007"/>
    <lineage>
        <taxon>Bacteria</taxon>
        <taxon>Pseudomonadati</taxon>
        <taxon>Gemmatimonadota</taxon>
        <taxon>Longimicrobiia</taxon>
        <taxon>Gaopeijiales</taxon>
        <taxon>Gaopeijiaceae</taxon>
        <taxon>Gaopeijia</taxon>
    </lineage>
</organism>
<keyword evidence="6 7" id="KW-0472">Membrane</keyword>
<reference evidence="10 11" key="1">
    <citation type="submission" date="2024-02" db="EMBL/GenBank/DDBJ databases">
        <title>A novel Gemmatimonadota bacterium.</title>
        <authorList>
            <person name="Du Z.-J."/>
            <person name="Ye Y.-Q."/>
        </authorList>
    </citation>
    <scope>NUCLEOTIDE SEQUENCE [LARGE SCALE GENOMIC DNA]</scope>
    <source>
        <strain evidence="10 11">DH-20</strain>
    </source>
</reference>
<evidence type="ECO:0000256" key="8">
    <source>
        <dbReference type="SAM" id="MobiDB-lite"/>
    </source>
</evidence>
<keyword evidence="4" id="KW-0812">Transmembrane</keyword>
<comment type="similarity">
    <text evidence="2">Belongs to the MotB family.</text>
</comment>
<dbReference type="EMBL" id="JBBHLI010000012">
    <property type="protein sequence ID" value="MEK9502531.1"/>
    <property type="molecule type" value="Genomic_DNA"/>
</dbReference>
<evidence type="ECO:0000256" key="3">
    <source>
        <dbReference type="ARBA" id="ARBA00022475"/>
    </source>
</evidence>
<evidence type="ECO:0000256" key="6">
    <source>
        <dbReference type="ARBA" id="ARBA00023136"/>
    </source>
</evidence>
<dbReference type="Pfam" id="PF00691">
    <property type="entry name" value="OmpA"/>
    <property type="match status" value="1"/>
</dbReference>
<evidence type="ECO:0000256" key="4">
    <source>
        <dbReference type="ARBA" id="ARBA00022692"/>
    </source>
</evidence>
<evidence type="ECO:0000313" key="11">
    <source>
        <dbReference type="Proteomes" id="UP001484239"/>
    </source>
</evidence>
<feature type="domain" description="OmpA-like" evidence="9">
    <location>
        <begin position="148"/>
        <end position="266"/>
    </location>
</feature>
<dbReference type="PANTHER" id="PTHR30329:SF21">
    <property type="entry name" value="LIPOPROTEIN YIAD-RELATED"/>
    <property type="match status" value="1"/>
</dbReference>
<dbReference type="PANTHER" id="PTHR30329">
    <property type="entry name" value="STATOR ELEMENT OF FLAGELLAR MOTOR COMPLEX"/>
    <property type="match status" value="1"/>
</dbReference>
<gene>
    <name evidence="10" type="ORF">WI372_16175</name>
</gene>
<feature type="region of interest" description="Disordered" evidence="8">
    <location>
        <begin position="264"/>
        <end position="284"/>
    </location>
</feature>
<feature type="region of interest" description="Disordered" evidence="8">
    <location>
        <begin position="80"/>
        <end position="108"/>
    </location>
</feature>
<name>A0ABU9ECR5_9BACT</name>
<sequence>MGLKSQPKIIVVRPRRKKSGGGHHGGSWKVAYADFVTAMMAFFMVMWIVSMDDGVKDVVEGYFNNPIGFKRGYANGSSPAFSGSNPVTAPPRPITNPDGVTGSEAAPPLPDQAELEAAAAQIRTGVEQLELQGVEAEISVAVTAEGLRVEMAEGAEGETFFEFGSANPEAALERVLALVGESLAALPNSIVIEGHTDAAPYPRAGYTNWELSVDRANTARRMLTTLGVAEERVLEVRGYADRQLRYPDEPRNPGNRRVTLFVTSSPESSGAAAAGAIQTGGDPG</sequence>
<dbReference type="SUPFAM" id="SSF103088">
    <property type="entry name" value="OmpA-like"/>
    <property type="match status" value="1"/>
</dbReference>
<comment type="caution">
    <text evidence="10">The sequence shown here is derived from an EMBL/GenBank/DDBJ whole genome shotgun (WGS) entry which is preliminary data.</text>
</comment>
<protein>
    <submittedName>
        <fullName evidence="10">Flagellar motor protein MotB</fullName>
    </submittedName>
</protein>
<comment type="subcellular location">
    <subcellularLocation>
        <location evidence="1">Cell membrane</location>
        <topology evidence="1">Single-pass membrane protein</topology>
    </subcellularLocation>
</comment>
<dbReference type="CDD" id="cd07185">
    <property type="entry name" value="OmpA_C-like"/>
    <property type="match status" value="1"/>
</dbReference>
<evidence type="ECO:0000256" key="7">
    <source>
        <dbReference type="PROSITE-ProRule" id="PRU00473"/>
    </source>
</evidence>
<keyword evidence="5" id="KW-1133">Transmembrane helix</keyword>
<dbReference type="RefSeq" id="WP_405282606.1">
    <property type="nucleotide sequence ID" value="NZ_CP144380.1"/>
</dbReference>
<evidence type="ECO:0000313" key="10">
    <source>
        <dbReference type="EMBL" id="MEK9502531.1"/>
    </source>
</evidence>
<keyword evidence="10" id="KW-0969">Cilium</keyword>
<dbReference type="Pfam" id="PF13677">
    <property type="entry name" value="MotB_plug"/>
    <property type="match status" value="1"/>
</dbReference>
<dbReference type="Gene3D" id="3.30.1330.60">
    <property type="entry name" value="OmpA-like domain"/>
    <property type="match status" value="1"/>
</dbReference>
<evidence type="ECO:0000259" key="9">
    <source>
        <dbReference type="PROSITE" id="PS51123"/>
    </source>
</evidence>
<keyword evidence="11" id="KW-1185">Reference proteome</keyword>
<evidence type="ECO:0000256" key="2">
    <source>
        <dbReference type="ARBA" id="ARBA00008914"/>
    </source>
</evidence>
<dbReference type="PROSITE" id="PS51123">
    <property type="entry name" value="OMPA_2"/>
    <property type="match status" value="1"/>
</dbReference>
<dbReference type="InterPro" id="IPR050330">
    <property type="entry name" value="Bact_OuterMem_StrucFunc"/>
</dbReference>
<dbReference type="InterPro" id="IPR025713">
    <property type="entry name" value="MotB-like_N_dom"/>
</dbReference>
<proteinExistence type="inferred from homology"/>